<evidence type="ECO:0000259" key="1">
    <source>
        <dbReference type="Pfam" id="PF02872"/>
    </source>
</evidence>
<dbReference type="InterPro" id="IPR006179">
    <property type="entry name" value="5_nucleotidase/apyrase"/>
</dbReference>
<dbReference type="GO" id="GO:0030288">
    <property type="term" value="C:outer membrane-bounded periplasmic space"/>
    <property type="evidence" value="ECO:0007669"/>
    <property type="project" value="TreeGrafter"/>
</dbReference>
<reference evidence="2 3" key="1">
    <citation type="submission" date="2016-10" db="EMBL/GenBank/DDBJ databases">
        <authorList>
            <person name="de Groot N.N."/>
        </authorList>
    </citation>
    <scope>NUCLEOTIDE SEQUENCE [LARGE SCALE GENOMIC DNA]</scope>
    <source>
        <strain evidence="2 3">AR32</strain>
    </source>
</reference>
<dbReference type="RefSeq" id="WP_036909692.1">
    <property type="nucleotide sequence ID" value="NZ_FNUV01000004.1"/>
</dbReference>
<sequence>MFKKQVFFSAFAMLTIASCAPKHYQLTGVDRTRIIVDSRYDQNPDASATAFLAPYKRINDSIMGPVVGIVAHNMHATRPESDLSNLLADILVWAAKDYGESPVLGVYNMGGIRADLTKGEVTYGNVLDVAPFENRICFTTLSGEKMLELFRQIAYRGGEGVSHGVELEIEMAPDDTGRLLSARLYGQEIDPQGEYRVATINYLIEGNDGMPALREGTNVVAPANPSNNTRYLIMNYFRDHQARGVVVDSQVEGRIKVK</sequence>
<dbReference type="GO" id="GO:0009166">
    <property type="term" value="P:nucleotide catabolic process"/>
    <property type="evidence" value="ECO:0007669"/>
    <property type="project" value="InterPro"/>
</dbReference>
<dbReference type="PANTHER" id="PTHR11575">
    <property type="entry name" value="5'-NUCLEOTIDASE-RELATED"/>
    <property type="match status" value="1"/>
</dbReference>
<proteinExistence type="predicted"/>
<dbReference type="InterPro" id="IPR036907">
    <property type="entry name" value="5'-Nucleotdase_C_sf"/>
</dbReference>
<dbReference type="InterPro" id="IPR008334">
    <property type="entry name" value="5'-Nucleotdase_C"/>
</dbReference>
<dbReference type="Gene3D" id="3.90.780.10">
    <property type="entry name" value="5'-Nucleotidase, C-terminal domain"/>
    <property type="match status" value="1"/>
</dbReference>
<dbReference type="Pfam" id="PF02872">
    <property type="entry name" value="5_nucleotid_C"/>
    <property type="match status" value="1"/>
</dbReference>
<evidence type="ECO:0000313" key="3">
    <source>
        <dbReference type="Proteomes" id="UP000236735"/>
    </source>
</evidence>
<dbReference type="PROSITE" id="PS51257">
    <property type="entry name" value="PROKAR_LIPOPROTEIN"/>
    <property type="match status" value="1"/>
</dbReference>
<name>A0A1H5V4G8_XYLRU</name>
<accession>A0A1H5V4G8</accession>
<dbReference type="Proteomes" id="UP000236735">
    <property type="component" value="Unassembled WGS sequence"/>
</dbReference>
<dbReference type="EMBL" id="FNUV01000004">
    <property type="protein sequence ID" value="SEF81621.1"/>
    <property type="molecule type" value="Genomic_DNA"/>
</dbReference>
<dbReference type="SUPFAM" id="SSF55816">
    <property type="entry name" value="5'-nucleotidase (syn. UDP-sugar hydrolase), C-terminal domain"/>
    <property type="match status" value="1"/>
</dbReference>
<protein>
    <submittedName>
        <fullName evidence="2">5'-nucleotidase, C-terminal domain</fullName>
    </submittedName>
</protein>
<organism evidence="2 3">
    <name type="scientific">Xylanibacter ruminicola</name>
    <name type="common">Prevotella ruminicola</name>
    <dbReference type="NCBI Taxonomy" id="839"/>
    <lineage>
        <taxon>Bacteria</taxon>
        <taxon>Pseudomonadati</taxon>
        <taxon>Bacteroidota</taxon>
        <taxon>Bacteroidia</taxon>
        <taxon>Bacteroidales</taxon>
        <taxon>Prevotellaceae</taxon>
        <taxon>Xylanibacter</taxon>
    </lineage>
</organism>
<dbReference type="AlphaFoldDB" id="A0A1H5V4G8"/>
<dbReference type="PRINTS" id="PR01607">
    <property type="entry name" value="APYRASEFAMLY"/>
</dbReference>
<dbReference type="PANTHER" id="PTHR11575:SF24">
    <property type="entry name" value="5'-NUCLEOTIDASE"/>
    <property type="match status" value="1"/>
</dbReference>
<feature type="domain" description="5'-Nucleotidase C-terminal" evidence="1">
    <location>
        <begin position="77"/>
        <end position="214"/>
    </location>
</feature>
<dbReference type="GO" id="GO:0008768">
    <property type="term" value="F:UDP-sugar diphosphatase activity"/>
    <property type="evidence" value="ECO:0007669"/>
    <property type="project" value="TreeGrafter"/>
</dbReference>
<dbReference type="GO" id="GO:0008253">
    <property type="term" value="F:5'-nucleotidase activity"/>
    <property type="evidence" value="ECO:0007669"/>
    <property type="project" value="TreeGrafter"/>
</dbReference>
<gene>
    <name evidence="2" type="ORF">SAMN05216354_1709</name>
</gene>
<evidence type="ECO:0000313" key="2">
    <source>
        <dbReference type="EMBL" id="SEF81621.1"/>
    </source>
</evidence>